<dbReference type="SUPFAM" id="SSF53474">
    <property type="entry name" value="alpha/beta-Hydrolases"/>
    <property type="match status" value="1"/>
</dbReference>
<evidence type="ECO:0000256" key="2">
    <source>
        <dbReference type="SAM" id="SignalP"/>
    </source>
</evidence>
<dbReference type="Gene3D" id="3.40.50.1820">
    <property type="entry name" value="alpha/beta hydrolase"/>
    <property type="match status" value="1"/>
</dbReference>
<dbReference type="GO" id="GO:0006508">
    <property type="term" value="P:proteolysis"/>
    <property type="evidence" value="ECO:0007669"/>
    <property type="project" value="InterPro"/>
</dbReference>
<sequence length="537" mass="59101">MRKLPLAAALVALLLSTATFAANDKQDKDKPEENKADKAEMALLQPQSSESTGSVSVEGKRIDYKAVAGTLVLHGSGDKEHEPQVSMFYVAYFKTGAEPGKRPVTFIYNGGPGSATVWLHMGAFGPKRVVTRDDSHTPAAPYGLVNNDYSLLDTSDLVFIDAPGAGFSRLIAADEDKGKRDEQMKDRRKATYSVDGDGHAFAQFITQFLSKYGRWNSPKYLFGESYGTTRSAVLANILENESSVDLNGVILLSQILSFDTSIDGAQTNPSVDLPYVLALPTFAATAYYHKKLPQTPAALEPFLREVEQYAMGDYAQALMQGARLDATRKQAVAEKLHQYTGLPVAYLLKADLRVNGGMFEQQLQSDADITTGRLDGRFSGPSLDPLNKDSQYDPQSSAISAAYVAAFNDYVRRQLKFGDGRGYRLFADVDHWDFSHKAPGSSDALQQSTNVMPDLAMAMKTNPGLKVSLHGGYYDLATPYYAADYEMHHLPIPTTLQNNISYAWYPSGHMVYAHEDSLKQLHDNVAHFIQQTDNVKR</sequence>
<organism evidence="3 4">
    <name type="scientific">Dyella tabacisoli</name>
    <dbReference type="NCBI Taxonomy" id="2282381"/>
    <lineage>
        <taxon>Bacteria</taxon>
        <taxon>Pseudomonadati</taxon>
        <taxon>Pseudomonadota</taxon>
        <taxon>Gammaproteobacteria</taxon>
        <taxon>Lysobacterales</taxon>
        <taxon>Rhodanobacteraceae</taxon>
        <taxon>Dyella</taxon>
    </lineage>
</organism>
<proteinExistence type="predicted"/>
<accession>A0A369UK15</accession>
<feature type="signal peptide" evidence="2">
    <location>
        <begin position="1"/>
        <end position="21"/>
    </location>
</feature>
<dbReference type="InterPro" id="IPR001563">
    <property type="entry name" value="Peptidase_S10"/>
</dbReference>
<feature type="chain" id="PRO_5016828424" evidence="2">
    <location>
        <begin position="22"/>
        <end position="537"/>
    </location>
</feature>
<feature type="region of interest" description="Disordered" evidence="1">
    <location>
        <begin position="24"/>
        <end position="56"/>
    </location>
</feature>
<gene>
    <name evidence="3" type="ORF">DVJ77_14090</name>
</gene>
<keyword evidence="4" id="KW-1185">Reference proteome</keyword>
<evidence type="ECO:0000313" key="3">
    <source>
        <dbReference type="EMBL" id="RDD80847.1"/>
    </source>
</evidence>
<dbReference type="Proteomes" id="UP000253782">
    <property type="component" value="Unassembled WGS sequence"/>
</dbReference>
<dbReference type="EMBL" id="QQAH01000013">
    <property type="protein sequence ID" value="RDD80847.1"/>
    <property type="molecule type" value="Genomic_DNA"/>
</dbReference>
<keyword evidence="2" id="KW-0732">Signal</keyword>
<dbReference type="AlphaFoldDB" id="A0A369UK15"/>
<reference evidence="3 4" key="1">
    <citation type="submission" date="2018-07" db="EMBL/GenBank/DDBJ databases">
        <title>Dyella tabacisoli L4-6T, whole genome shotgun sequence.</title>
        <authorList>
            <person name="Zhou X.-K."/>
            <person name="Li W.-J."/>
            <person name="Duan Y.-Q."/>
        </authorList>
    </citation>
    <scope>NUCLEOTIDE SEQUENCE [LARGE SCALE GENOMIC DNA]</scope>
    <source>
        <strain evidence="3 4">L4-6</strain>
    </source>
</reference>
<evidence type="ECO:0000313" key="4">
    <source>
        <dbReference type="Proteomes" id="UP000253782"/>
    </source>
</evidence>
<dbReference type="Pfam" id="PF00450">
    <property type="entry name" value="Peptidase_S10"/>
    <property type="match status" value="1"/>
</dbReference>
<dbReference type="GO" id="GO:0004185">
    <property type="term" value="F:serine-type carboxypeptidase activity"/>
    <property type="evidence" value="ECO:0007669"/>
    <property type="project" value="InterPro"/>
</dbReference>
<dbReference type="OrthoDB" id="9770107at2"/>
<feature type="compositionally biased region" description="Basic and acidic residues" evidence="1">
    <location>
        <begin position="24"/>
        <end position="40"/>
    </location>
</feature>
<dbReference type="RefSeq" id="WP_114846153.1">
    <property type="nucleotide sequence ID" value="NZ_JBHSPE010000008.1"/>
</dbReference>
<name>A0A369UK15_9GAMM</name>
<evidence type="ECO:0000256" key="1">
    <source>
        <dbReference type="SAM" id="MobiDB-lite"/>
    </source>
</evidence>
<protein>
    <submittedName>
        <fullName evidence="3">Peptidase S10</fullName>
    </submittedName>
</protein>
<comment type="caution">
    <text evidence="3">The sequence shown here is derived from an EMBL/GenBank/DDBJ whole genome shotgun (WGS) entry which is preliminary data.</text>
</comment>
<dbReference type="InterPro" id="IPR029058">
    <property type="entry name" value="AB_hydrolase_fold"/>
</dbReference>